<evidence type="ECO:0000313" key="9">
    <source>
        <dbReference type="Proteomes" id="UP000178885"/>
    </source>
</evidence>
<dbReference type="GO" id="GO:0004519">
    <property type="term" value="F:endonuclease activity"/>
    <property type="evidence" value="ECO:0007669"/>
    <property type="project" value="UniProtKB-KW"/>
</dbReference>
<dbReference type="Gene3D" id="3.30.920.30">
    <property type="entry name" value="Hypothetical protein"/>
    <property type="match status" value="1"/>
</dbReference>
<evidence type="ECO:0000256" key="1">
    <source>
        <dbReference type="ARBA" id="ARBA00006620"/>
    </source>
</evidence>
<name>A0A1F6TR13_9PROT</name>
<dbReference type="Pfam" id="PF07927">
    <property type="entry name" value="HicA_toxin"/>
    <property type="match status" value="1"/>
</dbReference>
<keyword evidence="2" id="KW-1277">Toxin-antitoxin system</keyword>
<comment type="caution">
    <text evidence="8">The sequence shown here is derived from an EMBL/GenBank/DDBJ whole genome shotgun (WGS) entry which is preliminary data.</text>
</comment>
<protein>
    <recommendedName>
        <fullName evidence="10">Type II toxin-antitoxin system HicA family toxin</fullName>
    </recommendedName>
</protein>
<keyword evidence="4" id="KW-0255">Endonuclease</keyword>
<dbReference type="GO" id="GO:0016787">
    <property type="term" value="F:hydrolase activity"/>
    <property type="evidence" value="ECO:0007669"/>
    <property type="project" value="UniProtKB-KW"/>
</dbReference>
<keyword evidence="5" id="KW-0378">Hydrolase</keyword>
<evidence type="ECO:0000256" key="7">
    <source>
        <dbReference type="ARBA" id="ARBA00023016"/>
    </source>
</evidence>
<evidence type="ECO:0000256" key="5">
    <source>
        <dbReference type="ARBA" id="ARBA00022801"/>
    </source>
</evidence>
<keyword evidence="3" id="KW-0540">Nuclease</keyword>
<accession>A0A1F6TR13</accession>
<dbReference type="EMBL" id="MFSU01000052">
    <property type="protein sequence ID" value="OGI47573.1"/>
    <property type="molecule type" value="Genomic_DNA"/>
</dbReference>
<dbReference type="InterPro" id="IPR038570">
    <property type="entry name" value="HicA_sf"/>
</dbReference>
<dbReference type="STRING" id="1817760.A2151_04430"/>
<dbReference type="Proteomes" id="UP000178885">
    <property type="component" value="Unassembled WGS sequence"/>
</dbReference>
<evidence type="ECO:0000313" key="8">
    <source>
        <dbReference type="EMBL" id="OGI47573.1"/>
    </source>
</evidence>
<gene>
    <name evidence="8" type="ORF">A2151_04430</name>
</gene>
<dbReference type="InterPro" id="IPR012933">
    <property type="entry name" value="HicA_mRNA_interferase"/>
</dbReference>
<evidence type="ECO:0000256" key="6">
    <source>
        <dbReference type="ARBA" id="ARBA00022884"/>
    </source>
</evidence>
<dbReference type="SUPFAM" id="SSF54786">
    <property type="entry name" value="YcfA/nrd intein domain"/>
    <property type="match status" value="1"/>
</dbReference>
<evidence type="ECO:0000256" key="3">
    <source>
        <dbReference type="ARBA" id="ARBA00022722"/>
    </source>
</evidence>
<sequence length="81" mass="9041">MPKLKRLSGREVISILQKFGFAVSSQKGSHVKLVRPIAGGERQVLTVPNHPELDTGTCRAILRQASRYVPVSELQPHFYTD</sequence>
<proteinExistence type="inferred from homology"/>
<dbReference type="AlphaFoldDB" id="A0A1F6TR13"/>
<evidence type="ECO:0008006" key="10">
    <source>
        <dbReference type="Google" id="ProtNLM"/>
    </source>
</evidence>
<evidence type="ECO:0000256" key="2">
    <source>
        <dbReference type="ARBA" id="ARBA00022649"/>
    </source>
</evidence>
<dbReference type="GO" id="GO:0003729">
    <property type="term" value="F:mRNA binding"/>
    <property type="evidence" value="ECO:0007669"/>
    <property type="project" value="InterPro"/>
</dbReference>
<evidence type="ECO:0000256" key="4">
    <source>
        <dbReference type="ARBA" id="ARBA00022759"/>
    </source>
</evidence>
<keyword evidence="7" id="KW-0346">Stress response</keyword>
<reference evidence="8 9" key="1">
    <citation type="journal article" date="2016" name="Nat. Commun.">
        <title>Thousands of microbial genomes shed light on interconnected biogeochemical processes in an aquifer system.</title>
        <authorList>
            <person name="Anantharaman K."/>
            <person name="Brown C.T."/>
            <person name="Hug L.A."/>
            <person name="Sharon I."/>
            <person name="Castelle C.J."/>
            <person name="Probst A.J."/>
            <person name="Thomas B.C."/>
            <person name="Singh A."/>
            <person name="Wilkins M.J."/>
            <person name="Karaoz U."/>
            <person name="Brodie E.L."/>
            <person name="Williams K.H."/>
            <person name="Hubbard S.S."/>
            <person name="Banfield J.F."/>
        </authorList>
    </citation>
    <scope>NUCLEOTIDE SEQUENCE [LARGE SCALE GENOMIC DNA]</scope>
</reference>
<keyword evidence="6" id="KW-0694">RNA-binding</keyword>
<organism evidence="8 9">
    <name type="scientific">Candidatus Muproteobacteria bacterium RBG_16_65_34</name>
    <dbReference type="NCBI Taxonomy" id="1817760"/>
    <lineage>
        <taxon>Bacteria</taxon>
        <taxon>Pseudomonadati</taxon>
        <taxon>Pseudomonadota</taxon>
        <taxon>Candidatus Muproteobacteria</taxon>
    </lineage>
</organism>
<comment type="similarity">
    <text evidence="1">Belongs to the HicA mRNA interferase family.</text>
</comment>